<feature type="compositionally biased region" description="Low complexity" evidence="1">
    <location>
        <begin position="724"/>
        <end position="740"/>
    </location>
</feature>
<dbReference type="InterPro" id="IPR053244">
    <property type="entry name" value="HDAC_HD_type_1"/>
</dbReference>
<feature type="compositionally biased region" description="Polar residues" evidence="1">
    <location>
        <begin position="236"/>
        <end position="249"/>
    </location>
</feature>
<dbReference type="Proteomes" id="UP001355207">
    <property type="component" value="Chromosome 10"/>
</dbReference>
<evidence type="ECO:0000313" key="4">
    <source>
        <dbReference type="Proteomes" id="UP001355207"/>
    </source>
</evidence>
<evidence type="ECO:0000256" key="1">
    <source>
        <dbReference type="SAM" id="MobiDB-lite"/>
    </source>
</evidence>
<accession>A0AAX4K3Q0</accession>
<dbReference type="InterPro" id="IPR037138">
    <property type="entry name" value="His_deacetylse_dom_sf"/>
</dbReference>
<feature type="compositionally biased region" description="Low complexity" evidence="1">
    <location>
        <begin position="775"/>
        <end position="790"/>
    </location>
</feature>
<proteinExistence type="predicted"/>
<dbReference type="PANTHER" id="PTHR47558:SF1">
    <property type="entry name" value="HISTONE DEACETYLASE HOS3"/>
    <property type="match status" value="1"/>
</dbReference>
<dbReference type="InterPro" id="IPR023801">
    <property type="entry name" value="His_deacetylse_dom"/>
</dbReference>
<feature type="compositionally biased region" description="Polar residues" evidence="1">
    <location>
        <begin position="635"/>
        <end position="646"/>
    </location>
</feature>
<dbReference type="PANTHER" id="PTHR47558">
    <property type="entry name" value="HISTONE DEACETYLASE HOS3"/>
    <property type="match status" value="1"/>
</dbReference>
<feature type="compositionally biased region" description="Polar residues" evidence="1">
    <location>
        <begin position="575"/>
        <end position="594"/>
    </location>
</feature>
<dbReference type="AlphaFoldDB" id="A0AAX4K3Q0"/>
<dbReference type="InterPro" id="IPR023696">
    <property type="entry name" value="Ureohydrolase_dom_sf"/>
</dbReference>
<dbReference type="GeneID" id="91097868"/>
<dbReference type="GO" id="GO:0010468">
    <property type="term" value="P:regulation of gene expression"/>
    <property type="evidence" value="ECO:0007669"/>
    <property type="project" value="UniProtKB-ARBA"/>
</dbReference>
<feature type="region of interest" description="Disordered" evidence="1">
    <location>
        <begin position="575"/>
        <end position="609"/>
    </location>
</feature>
<feature type="domain" description="Histone deacetylase" evidence="2">
    <location>
        <begin position="160"/>
        <end position="513"/>
    </location>
</feature>
<evidence type="ECO:0000313" key="3">
    <source>
        <dbReference type="EMBL" id="WWC92245.1"/>
    </source>
</evidence>
<sequence length="882" mass="95197">MTSLDPSSSSTKPLGLFIQPACLQHKYIRHANSSHIFERPERLRAVLLGVAAAIARLECDEEILKNIPSTPPQPSTSSSNTDDLSGLLSSLSIESSTASSSITSHLSIIPPPALPTIPGSILLHNPAVQYAHSPVPESPFPYLGGKPNKFATSSGDIPSSDYLKNLVKWASEAIDKIRETGCEIPPDLGLNAGDLYLGPGSIVAIEGAIQTVCEAVDYVVTSNATASTPTTSSSNRSQIPSTPPTQISNNERHFTTPPHASSSTSSGSSFNKAFCAIRPPGHHCGEDLPSGFCYVNNVVVGAMHAYLQHDIDRAIIIDFDLHHGNGTQALVMPLNAAAHAEDLQVKAGKPQMMSGKDGKQRRGWKGFYGSVHDIYSYPCEDGDIDLVKDASISLAAHGQYIENIHLQPYENEADFYERIYPLYLALLNKAKIYMEETQAESSKTIVFISAGFDACEHEHQGMQRHDRRVPTSFYSRYTKDIASFADKYTEGKIVSVLEGGYSDRALTSAAMGHIIGMKGELPGNCDLWWTEQELINIEKATKKRRNGKLAPFPTEFSSQQHLKRTHALLNHFENTGTSNSHAGIESTTTSVQNTPQPPTARMTLRDRRKPEDIALPVSTDITPPARRAIRGGRNTGTSSNVATPTKTKAKNDTTSTSPTDTTKLSKKTITPKAKNIVTLKAENIPLPPSPATHIAPNGKDGQSGGNIEDTLKAFERVKIQDTPSTKSTNQQTQSFTNTSSAFPSTTASIVSSDPAPAPISEDVKSRHPLPTHNSIPKIILRIPRIPQSIPSQPPTKSSLQSQQPSSVTAIKSEKPASFAQNPSPVADSIYPTLPTQMKEEERLKYREGSSSTSEGGLSVSSASEYNTAQRGGVSPISKSEDN</sequence>
<feature type="compositionally biased region" description="Low complexity" evidence="1">
    <location>
        <begin position="225"/>
        <end position="235"/>
    </location>
</feature>
<dbReference type="InterPro" id="IPR000286">
    <property type="entry name" value="HDACs"/>
</dbReference>
<dbReference type="RefSeq" id="XP_066079007.1">
    <property type="nucleotide sequence ID" value="XM_066222910.1"/>
</dbReference>
<organism evidence="3 4">
    <name type="scientific">Kwoniella dendrophila CBS 6074</name>
    <dbReference type="NCBI Taxonomy" id="1295534"/>
    <lineage>
        <taxon>Eukaryota</taxon>
        <taxon>Fungi</taxon>
        <taxon>Dikarya</taxon>
        <taxon>Basidiomycota</taxon>
        <taxon>Agaricomycotina</taxon>
        <taxon>Tremellomycetes</taxon>
        <taxon>Tremellales</taxon>
        <taxon>Cryptococcaceae</taxon>
        <taxon>Kwoniella</taxon>
    </lineage>
</organism>
<dbReference type="EMBL" id="CP144107">
    <property type="protein sequence ID" value="WWC92245.1"/>
    <property type="molecule type" value="Genomic_DNA"/>
</dbReference>
<feature type="compositionally biased region" description="Basic and acidic residues" evidence="1">
    <location>
        <begin position="837"/>
        <end position="847"/>
    </location>
</feature>
<feature type="region of interest" description="Disordered" evidence="1">
    <location>
        <begin position="225"/>
        <end position="268"/>
    </location>
</feature>
<reference evidence="3 4" key="1">
    <citation type="submission" date="2024-01" db="EMBL/GenBank/DDBJ databases">
        <title>Comparative genomics of Cryptococcus and Kwoniella reveals pathogenesis evolution and contrasting modes of karyotype evolution via chromosome fusion or intercentromeric recombination.</title>
        <authorList>
            <person name="Coelho M.A."/>
            <person name="David-Palma M."/>
            <person name="Shea T."/>
            <person name="Bowers K."/>
            <person name="McGinley-Smith S."/>
            <person name="Mohammad A.W."/>
            <person name="Gnirke A."/>
            <person name="Yurkov A.M."/>
            <person name="Nowrousian M."/>
            <person name="Sun S."/>
            <person name="Cuomo C.A."/>
            <person name="Heitman J."/>
        </authorList>
    </citation>
    <scope>NUCLEOTIDE SEQUENCE [LARGE SCALE GENOMIC DNA]</scope>
    <source>
        <strain evidence="3 4">CBS 6074</strain>
    </source>
</reference>
<dbReference type="GO" id="GO:0004407">
    <property type="term" value="F:histone deacetylase activity"/>
    <property type="evidence" value="ECO:0007669"/>
    <property type="project" value="TreeGrafter"/>
</dbReference>
<gene>
    <name evidence="3" type="ORF">L201_007199</name>
</gene>
<keyword evidence="4" id="KW-1185">Reference proteome</keyword>
<dbReference type="PRINTS" id="PR01270">
    <property type="entry name" value="HDASUPER"/>
</dbReference>
<feature type="compositionally biased region" description="Low complexity" evidence="1">
    <location>
        <begin position="848"/>
        <end position="864"/>
    </location>
</feature>
<feature type="region of interest" description="Disordered" evidence="1">
    <location>
        <begin position="623"/>
        <end position="666"/>
    </location>
</feature>
<feature type="compositionally biased region" description="Polar residues" evidence="1">
    <location>
        <begin position="741"/>
        <end position="751"/>
    </location>
</feature>
<dbReference type="Gene3D" id="3.40.800.20">
    <property type="entry name" value="Histone deacetylase domain"/>
    <property type="match status" value="1"/>
</dbReference>
<evidence type="ECO:0000259" key="2">
    <source>
        <dbReference type="Pfam" id="PF00850"/>
    </source>
</evidence>
<dbReference type="SUPFAM" id="SSF52768">
    <property type="entry name" value="Arginase/deacetylase"/>
    <property type="match status" value="1"/>
</dbReference>
<protein>
    <recommendedName>
        <fullName evidence="2">Histone deacetylase domain-containing protein</fullName>
    </recommendedName>
</protein>
<feature type="compositionally biased region" description="Low complexity" evidence="1">
    <location>
        <begin position="653"/>
        <end position="662"/>
    </location>
</feature>
<name>A0AAX4K3Q0_9TREE</name>
<dbReference type="Pfam" id="PF00850">
    <property type="entry name" value="Hist_deacetyl"/>
    <property type="match status" value="1"/>
</dbReference>
<dbReference type="GO" id="GO:0005634">
    <property type="term" value="C:nucleus"/>
    <property type="evidence" value="ECO:0007669"/>
    <property type="project" value="TreeGrafter"/>
</dbReference>
<feature type="compositionally biased region" description="Polar residues" evidence="1">
    <location>
        <begin position="795"/>
        <end position="809"/>
    </location>
</feature>
<feature type="region of interest" description="Disordered" evidence="1">
    <location>
        <begin position="720"/>
        <end position="882"/>
    </location>
</feature>